<proteinExistence type="inferred from homology"/>
<protein>
    <recommendedName>
        <fullName evidence="10">Protein TonB</fullName>
    </recommendedName>
</protein>
<name>A0A495DCT6_9PROT</name>
<dbReference type="GO" id="GO:0031992">
    <property type="term" value="F:energy transducer activity"/>
    <property type="evidence" value="ECO:0007669"/>
    <property type="project" value="InterPro"/>
</dbReference>
<comment type="similarity">
    <text evidence="2 10">Belongs to the TonB family.</text>
</comment>
<evidence type="ECO:0000256" key="9">
    <source>
        <dbReference type="ARBA" id="ARBA00023136"/>
    </source>
</evidence>
<comment type="subcellular location">
    <subcellularLocation>
        <location evidence="1 10">Cell inner membrane</location>
        <topology evidence="1 10">Single-pass membrane protein</topology>
        <orientation evidence="1 10">Periplasmic side</orientation>
    </subcellularLocation>
</comment>
<dbReference type="Gene3D" id="3.30.1150.10">
    <property type="match status" value="1"/>
</dbReference>
<evidence type="ECO:0000256" key="10">
    <source>
        <dbReference type="RuleBase" id="RU362123"/>
    </source>
</evidence>
<feature type="domain" description="TonB C-terminal" evidence="12">
    <location>
        <begin position="298"/>
        <end position="390"/>
    </location>
</feature>
<reference evidence="13 14" key="1">
    <citation type="submission" date="2018-10" db="EMBL/GenBank/DDBJ databases">
        <title>Genomic Encyclopedia of Type Strains, Phase IV (KMG-IV): sequencing the most valuable type-strain genomes for metagenomic binning, comparative biology and taxonomic classification.</title>
        <authorList>
            <person name="Goeker M."/>
        </authorList>
    </citation>
    <scope>NUCLEOTIDE SEQUENCE [LARGE SCALE GENOMIC DNA]</scope>
    <source>
        <strain evidence="13 14">DSM 4734</strain>
    </source>
</reference>
<gene>
    <name evidence="13" type="ORF">C7435_1290</name>
</gene>
<evidence type="ECO:0000256" key="3">
    <source>
        <dbReference type="ARBA" id="ARBA00022448"/>
    </source>
</evidence>
<sequence length="390" mass="42493">MTYRHWVAGLAFLIATTATARAQDEPLPQAVADAYLAYEAALADADADAALIAARAAHAAAEDERIDPSLTAVLAENHGYLANVAGHFEEARDAWRQSGRLSNRNNLPAAERAWRWHNAASNALLADDNSDAWACSGEAIDAIEDLDGDLEAVSNFARDAYFLRARLAATRGRTMTAGALARRLLELPADVDVEPGLVFALAHYFAGLEQLMREDVGDAAYHFHVGRDAAARIDADPIVTNRLSALAVYSREQLGRLDRRGEQHDDREAELLAARLADDPVHVRWYLAADEIDEEVPEGYVPAAPIERNPPPYPARAARDGYEGVVIVSFNIDETGRVRDGAIVDALPPGIFDEAALGALSDWRFEPATQDSVPVSETGRMIHFSFRFAD</sequence>
<evidence type="ECO:0000259" key="12">
    <source>
        <dbReference type="PROSITE" id="PS52015"/>
    </source>
</evidence>
<feature type="signal peptide" evidence="11">
    <location>
        <begin position="1"/>
        <end position="22"/>
    </location>
</feature>
<comment type="function">
    <text evidence="10">Interacts with outer membrane receptor proteins that carry out high-affinity binding and energy dependent uptake into the periplasmic space of specific substrates. It could act to transduce energy from the cytoplasmic membrane to specific energy-requiring processes in the outer membrane, resulting in the release into the periplasm of ligands bound by these outer membrane proteins.</text>
</comment>
<dbReference type="InterPro" id="IPR006260">
    <property type="entry name" value="TonB/TolA_C"/>
</dbReference>
<evidence type="ECO:0000256" key="4">
    <source>
        <dbReference type="ARBA" id="ARBA00022475"/>
    </source>
</evidence>
<keyword evidence="11" id="KW-0732">Signal</keyword>
<dbReference type="GO" id="GO:0015891">
    <property type="term" value="P:siderophore transport"/>
    <property type="evidence" value="ECO:0007669"/>
    <property type="project" value="InterPro"/>
</dbReference>
<dbReference type="NCBIfam" id="TIGR01352">
    <property type="entry name" value="tonB_Cterm"/>
    <property type="match status" value="1"/>
</dbReference>
<dbReference type="Proteomes" id="UP000273675">
    <property type="component" value="Unassembled WGS sequence"/>
</dbReference>
<keyword evidence="10" id="KW-0735">Signal-anchor</keyword>
<keyword evidence="3 10" id="KW-0813">Transport</keyword>
<dbReference type="PRINTS" id="PR01374">
    <property type="entry name" value="TONBPROTEIN"/>
</dbReference>
<keyword evidence="7 10" id="KW-0653">Protein transport</keyword>
<keyword evidence="4 10" id="KW-1003">Cell membrane</keyword>
<dbReference type="GO" id="GO:0055085">
    <property type="term" value="P:transmembrane transport"/>
    <property type="evidence" value="ECO:0007669"/>
    <property type="project" value="InterPro"/>
</dbReference>
<dbReference type="PANTHER" id="PTHR33446:SF14">
    <property type="entry name" value="PROTEIN TONB"/>
    <property type="match status" value="1"/>
</dbReference>
<comment type="caution">
    <text evidence="13">The sequence shown here is derived from an EMBL/GenBank/DDBJ whole genome shotgun (WGS) entry which is preliminary data.</text>
</comment>
<accession>A0A495DCT6</accession>
<evidence type="ECO:0000256" key="2">
    <source>
        <dbReference type="ARBA" id="ARBA00006555"/>
    </source>
</evidence>
<dbReference type="PANTHER" id="PTHR33446">
    <property type="entry name" value="PROTEIN TONB-RELATED"/>
    <property type="match status" value="1"/>
</dbReference>
<dbReference type="RefSeq" id="WP_075190537.1">
    <property type="nucleotide sequence ID" value="NZ_RBIM01000003.1"/>
</dbReference>
<evidence type="ECO:0000313" key="14">
    <source>
        <dbReference type="Proteomes" id="UP000273675"/>
    </source>
</evidence>
<dbReference type="OrthoDB" id="1685233at2"/>
<dbReference type="Pfam" id="PF03544">
    <property type="entry name" value="TonB_C"/>
    <property type="match status" value="1"/>
</dbReference>
<evidence type="ECO:0000256" key="11">
    <source>
        <dbReference type="SAM" id="SignalP"/>
    </source>
</evidence>
<dbReference type="InterPro" id="IPR037682">
    <property type="entry name" value="TonB_C"/>
</dbReference>
<dbReference type="GO" id="GO:0030288">
    <property type="term" value="C:outer membrane-bounded periplasmic space"/>
    <property type="evidence" value="ECO:0007669"/>
    <property type="project" value="InterPro"/>
</dbReference>
<keyword evidence="8" id="KW-1133">Transmembrane helix</keyword>
<dbReference type="AlphaFoldDB" id="A0A495DCT6"/>
<evidence type="ECO:0000256" key="8">
    <source>
        <dbReference type="ARBA" id="ARBA00022989"/>
    </source>
</evidence>
<evidence type="ECO:0000256" key="6">
    <source>
        <dbReference type="ARBA" id="ARBA00022692"/>
    </source>
</evidence>
<dbReference type="EMBL" id="RBIM01000003">
    <property type="protein sequence ID" value="RKR00092.1"/>
    <property type="molecule type" value="Genomic_DNA"/>
</dbReference>
<dbReference type="InterPro" id="IPR051045">
    <property type="entry name" value="TonB-dependent_transducer"/>
</dbReference>
<evidence type="ECO:0000256" key="5">
    <source>
        <dbReference type="ARBA" id="ARBA00022519"/>
    </source>
</evidence>
<dbReference type="GO" id="GO:0015031">
    <property type="term" value="P:protein transport"/>
    <property type="evidence" value="ECO:0007669"/>
    <property type="project" value="UniProtKB-UniRule"/>
</dbReference>
<evidence type="ECO:0000256" key="1">
    <source>
        <dbReference type="ARBA" id="ARBA00004383"/>
    </source>
</evidence>
<keyword evidence="6" id="KW-0812">Transmembrane</keyword>
<evidence type="ECO:0000256" key="7">
    <source>
        <dbReference type="ARBA" id="ARBA00022927"/>
    </source>
</evidence>
<organism evidence="13 14">
    <name type="scientific">Maricaulis maris</name>
    <dbReference type="NCBI Taxonomy" id="74318"/>
    <lineage>
        <taxon>Bacteria</taxon>
        <taxon>Pseudomonadati</taxon>
        <taxon>Pseudomonadota</taxon>
        <taxon>Alphaproteobacteria</taxon>
        <taxon>Maricaulales</taxon>
        <taxon>Maricaulaceae</taxon>
        <taxon>Maricaulis</taxon>
    </lineage>
</organism>
<keyword evidence="5 10" id="KW-0997">Cell inner membrane</keyword>
<keyword evidence="9" id="KW-0472">Membrane</keyword>
<evidence type="ECO:0000313" key="13">
    <source>
        <dbReference type="EMBL" id="RKR00092.1"/>
    </source>
</evidence>
<dbReference type="InterPro" id="IPR003538">
    <property type="entry name" value="TonB"/>
</dbReference>
<dbReference type="GO" id="GO:0005886">
    <property type="term" value="C:plasma membrane"/>
    <property type="evidence" value="ECO:0007669"/>
    <property type="project" value="UniProtKB-SubCell"/>
</dbReference>
<feature type="chain" id="PRO_5019861685" description="Protein TonB" evidence="11">
    <location>
        <begin position="23"/>
        <end position="390"/>
    </location>
</feature>
<dbReference type="PROSITE" id="PS52015">
    <property type="entry name" value="TONB_CTD"/>
    <property type="match status" value="1"/>
</dbReference>
<dbReference type="SUPFAM" id="SSF74653">
    <property type="entry name" value="TolA/TonB C-terminal domain"/>
    <property type="match status" value="1"/>
</dbReference>